<organism evidence="1">
    <name type="scientific">freshwater metagenome</name>
    <dbReference type="NCBI Taxonomy" id="449393"/>
    <lineage>
        <taxon>unclassified sequences</taxon>
        <taxon>metagenomes</taxon>
        <taxon>ecological metagenomes</taxon>
    </lineage>
</organism>
<proteinExistence type="predicted"/>
<dbReference type="EMBL" id="CAEZXP010000007">
    <property type="protein sequence ID" value="CAB4706842.1"/>
    <property type="molecule type" value="Genomic_DNA"/>
</dbReference>
<reference evidence="1" key="1">
    <citation type="submission" date="2020-05" db="EMBL/GenBank/DDBJ databases">
        <authorList>
            <person name="Chiriac C."/>
            <person name="Salcher M."/>
            <person name="Ghai R."/>
            <person name="Kavagutti S V."/>
        </authorList>
    </citation>
    <scope>NUCLEOTIDE SEQUENCE</scope>
</reference>
<evidence type="ECO:0000313" key="1">
    <source>
        <dbReference type="EMBL" id="CAB4706842.1"/>
    </source>
</evidence>
<protein>
    <submittedName>
        <fullName evidence="1">Unannotated protein</fullName>
    </submittedName>
</protein>
<name>A0A6J6Q8V1_9ZZZZ</name>
<accession>A0A6J6Q8V1</accession>
<dbReference type="AlphaFoldDB" id="A0A6J6Q8V1"/>
<gene>
    <name evidence="1" type="ORF">UFOPK2399_01725</name>
</gene>
<sequence length="307" mass="32856">MARLSSTVLLVALLAATAGAFALTQGAKLELAPIYDTAVDKTFSPTCGCPTRVAHIEFRLRKAQRVSVWIERGGERIATLTSNRRYPAGRIAVVFRGRGADGLTLPDGTYEPVVHLAAARDTIRLPNPIALDTIAPVPTVVAVAPTTISPDGDLTNPAVYVTYRLSGAGHAILSVAGRGDVEYTRFQPVRGRLVWYGRFRDRPAKAGVYRLLVATEDTAGNRSKPVPAGEVRVAYVTVSPSRIEVAPGETFTVKAVTDAKSVGWLFAGVHGRFATGRLRFTAPSTSGTYTLYVKVGTHAARTEVVVR</sequence>